<comment type="caution">
    <text evidence="3">The sequence shown here is derived from an EMBL/GenBank/DDBJ whole genome shotgun (WGS) entry which is preliminary data.</text>
</comment>
<dbReference type="Pfam" id="PF26285">
    <property type="entry name" value="SASH1_Homeodomain"/>
    <property type="match status" value="1"/>
</dbReference>
<sequence length="234" mass="26210">HLSSPEFPIPPLCHSSRLNPQTRKEAPLPLQIDSIKSLHLRRNHCIRSCGALDQPSTQTELKKLYFSVEELHLHQSPERKQQSLENIRPVPEIVSEIIEESPSQGQENLLTSDESEEIGNRAQPCSSVSVVEYDQVPVDNDHLPSAQRMKPPIPPKPLPLPLLKIRDTGVERKEVSTSTSKSNTVPEVPRISMSLIYRPAKKVHSGKTANLETLVEEKLSSDGIDLTEEPYSDK</sequence>
<name>A0ABD0P6G8_CIRMR</name>
<feature type="non-terminal residue" evidence="3">
    <location>
        <position position="1"/>
    </location>
</feature>
<evidence type="ECO:0000313" key="3">
    <source>
        <dbReference type="EMBL" id="KAL0169614.1"/>
    </source>
</evidence>
<organism evidence="3 4">
    <name type="scientific">Cirrhinus mrigala</name>
    <name type="common">Mrigala</name>
    <dbReference type="NCBI Taxonomy" id="683832"/>
    <lineage>
        <taxon>Eukaryota</taxon>
        <taxon>Metazoa</taxon>
        <taxon>Chordata</taxon>
        <taxon>Craniata</taxon>
        <taxon>Vertebrata</taxon>
        <taxon>Euteleostomi</taxon>
        <taxon>Actinopterygii</taxon>
        <taxon>Neopterygii</taxon>
        <taxon>Teleostei</taxon>
        <taxon>Ostariophysi</taxon>
        <taxon>Cypriniformes</taxon>
        <taxon>Cyprinidae</taxon>
        <taxon>Labeoninae</taxon>
        <taxon>Labeonini</taxon>
        <taxon>Cirrhinus</taxon>
    </lineage>
</organism>
<dbReference type="EMBL" id="JAMKFB020000017">
    <property type="protein sequence ID" value="KAL0169614.1"/>
    <property type="molecule type" value="Genomic_DNA"/>
</dbReference>
<keyword evidence="4" id="KW-1185">Reference proteome</keyword>
<feature type="non-terminal residue" evidence="3">
    <location>
        <position position="234"/>
    </location>
</feature>
<accession>A0ABD0P6G8</accession>
<evidence type="ECO:0000256" key="1">
    <source>
        <dbReference type="SAM" id="MobiDB-lite"/>
    </source>
</evidence>
<evidence type="ECO:0000259" key="2">
    <source>
        <dbReference type="Pfam" id="PF26285"/>
    </source>
</evidence>
<dbReference type="AlphaFoldDB" id="A0ABD0P6G8"/>
<evidence type="ECO:0000313" key="4">
    <source>
        <dbReference type="Proteomes" id="UP001529510"/>
    </source>
</evidence>
<protein>
    <recommendedName>
        <fullName evidence="2">SASH1/NUB1 homeodomain-like domain-containing protein</fullName>
    </recommendedName>
</protein>
<feature type="domain" description="SASH1/NUB1 homeodomain-like" evidence="2">
    <location>
        <begin position="211"/>
        <end position="234"/>
    </location>
</feature>
<proteinExistence type="predicted"/>
<gene>
    <name evidence="3" type="ORF">M9458_034210</name>
</gene>
<dbReference type="Proteomes" id="UP001529510">
    <property type="component" value="Unassembled WGS sequence"/>
</dbReference>
<reference evidence="3 4" key="1">
    <citation type="submission" date="2024-05" db="EMBL/GenBank/DDBJ databases">
        <title>Genome sequencing and assembly of Indian major carp, Cirrhinus mrigala (Hamilton, 1822).</title>
        <authorList>
            <person name="Mohindra V."/>
            <person name="Chowdhury L.M."/>
            <person name="Lal K."/>
            <person name="Jena J.K."/>
        </authorList>
    </citation>
    <scope>NUCLEOTIDE SEQUENCE [LARGE SCALE GENOMIC DNA]</scope>
    <source>
        <strain evidence="3">CM1030</strain>
        <tissue evidence="3">Blood</tissue>
    </source>
</reference>
<feature type="region of interest" description="Disordered" evidence="1">
    <location>
        <begin position="1"/>
        <end position="20"/>
    </location>
</feature>
<dbReference type="InterPro" id="IPR058666">
    <property type="entry name" value="SASH1/NUB1_homeodomain"/>
</dbReference>